<evidence type="ECO:0000259" key="2">
    <source>
        <dbReference type="Pfam" id="PF01048"/>
    </source>
</evidence>
<dbReference type="Pfam" id="PF24883">
    <property type="entry name" value="NPHP3_N"/>
    <property type="match status" value="1"/>
</dbReference>
<accession>A0A2L2TJD6</accession>
<dbReference type="InterPro" id="IPR053137">
    <property type="entry name" value="NLR-like"/>
</dbReference>
<dbReference type="InterPro" id="IPR000845">
    <property type="entry name" value="Nucleoside_phosphorylase_d"/>
</dbReference>
<dbReference type="AlphaFoldDB" id="A0A2L2TJD6"/>
<dbReference type="InterPro" id="IPR035994">
    <property type="entry name" value="Nucleoside_phosphorylase_sf"/>
</dbReference>
<proteinExistence type="predicted"/>
<evidence type="ECO:0000259" key="4">
    <source>
        <dbReference type="Pfam" id="PF24883"/>
    </source>
</evidence>
<dbReference type="InterPro" id="IPR027417">
    <property type="entry name" value="P-loop_NTPase"/>
</dbReference>
<evidence type="ECO:0000313" key="6">
    <source>
        <dbReference type="Proteomes" id="UP000245910"/>
    </source>
</evidence>
<dbReference type="GO" id="GO:0003824">
    <property type="term" value="F:catalytic activity"/>
    <property type="evidence" value="ECO:0007669"/>
    <property type="project" value="InterPro"/>
</dbReference>
<feature type="domain" description="Nephrocystin 3-like N-terminal" evidence="4">
    <location>
        <begin position="367"/>
        <end position="536"/>
    </location>
</feature>
<protein>
    <recommendedName>
        <fullName evidence="7">NACHT domain-containing protein</fullName>
    </recommendedName>
</protein>
<dbReference type="PANTHER" id="PTHR46082">
    <property type="entry name" value="ATP/GTP-BINDING PROTEIN-RELATED"/>
    <property type="match status" value="1"/>
</dbReference>
<evidence type="ECO:0008006" key="7">
    <source>
        <dbReference type="Google" id="ProtNLM"/>
    </source>
</evidence>
<dbReference type="Gene3D" id="3.40.50.1580">
    <property type="entry name" value="Nucleoside phosphorylase domain"/>
    <property type="match status" value="1"/>
</dbReference>
<dbReference type="InterPro" id="IPR054471">
    <property type="entry name" value="GPIID_WHD"/>
</dbReference>
<dbReference type="Proteomes" id="UP000245910">
    <property type="component" value="Chromosome III"/>
</dbReference>
<feature type="domain" description="GPI inositol-deacylase winged helix" evidence="3">
    <location>
        <begin position="648"/>
        <end position="724"/>
    </location>
</feature>
<dbReference type="Pfam" id="PF22939">
    <property type="entry name" value="WHD_GPIID"/>
    <property type="match status" value="1"/>
</dbReference>
<name>A0A2L2TJD6_9HYPO</name>
<dbReference type="PANTHER" id="PTHR46082:SF11">
    <property type="entry name" value="AAA+ ATPASE DOMAIN-CONTAINING PROTEIN-RELATED"/>
    <property type="match status" value="1"/>
</dbReference>
<sequence length="803" mass="90731">MSKQSKNDLIQPDDITVAIFCALPKEAVAVRLVFDERFDCNVAPGQQLYVYSYGRVGEHNIVLTVPHQMGTVKASQCAAVVAQQFPNIRFALSIGIGGGIPGADADIRLGDVAVSIPQDNHPGVIEYDYGKYTQNGEFVLKGSLNKPAPILISADMSLQMDEMEDEFPIDGMLQRIPQKRLFSRPSRDVLFADTFHHVGGKDCSACDNSSQKQIVDRGHRNRDVIIHRGLILSGGGVIKNPQDRNRLRRGNEQAICYEMLAAGIMGQIPCLVIRGICDYADTHKSDEWHYYAAAVAAAYGGAILMKIRGEQVRQTSTMQNMMSGMKRIESKVDEVKEESYRRQILEWIGQKNWRHAHQAHFSRYEPGTGQWFLNHPDFKKWEVGHQQTLLCQGDPGAGKTVMASVMIDHLKSRACVESAANPTAVVFFYFSAADRNQQCPPYFMLSLMRQLIESSHRPLPKAATDWFEGYKDNGPSSLSMESLISGIIDISLSFANLFIVIDALDECEESALERGLLRELFKLQSRTKVNIAATSRRLDWIKDIFKNLVPNYLLLPIEAADEDYKRNLVIQECGSSEERNKLVQDVQERIKSASHGIFLLVRFHMDEVDYQISEQDIRTSIQNFPEASSAYEEIYGKTTDRIHDQPLKHRLLASKTLEWVVCAKEPLPILALREAVSVKIGSPHSEKTVQSPIKLIVNVCRGLDTVDDDKTVRLLHHITREYFNHNPERLMFLSNGCLSRSIEGVMNIKQLESNARTAIQVDLTMVCITYLLFDAFQDGPCQEKQELWESLRTNKFYQYAGRY</sequence>
<dbReference type="SUPFAM" id="SSF52540">
    <property type="entry name" value="P-loop containing nucleoside triphosphate hydrolases"/>
    <property type="match status" value="1"/>
</dbReference>
<dbReference type="Gene3D" id="3.40.50.300">
    <property type="entry name" value="P-loop containing nucleotide triphosphate hydrolases"/>
    <property type="match status" value="1"/>
</dbReference>
<evidence type="ECO:0000313" key="5">
    <source>
        <dbReference type="EMBL" id="CEI68143.1"/>
    </source>
</evidence>
<dbReference type="InterPro" id="IPR056884">
    <property type="entry name" value="NPHP3-like_N"/>
</dbReference>
<dbReference type="GO" id="GO:0009116">
    <property type="term" value="P:nucleoside metabolic process"/>
    <property type="evidence" value="ECO:0007669"/>
    <property type="project" value="InterPro"/>
</dbReference>
<reference evidence="6" key="1">
    <citation type="submission" date="2014-10" db="EMBL/GenBank/DDBJ databases">
        <authorList>
            <person name="King R."/>
        </authorList>
    </citation>
    <scope>NUCLEOTIDE SEQUENCE [LARGE SCALE GENOMIC DNA]</scope>
    <source>
        <strain evidence="6">A3/5</strain>
    </source>
</reference>
<evidence type="ECO:0000259" key="3">
    <source>
        <dbReference type="Pfam" id="PF22939"/>
    </source>
</evidence>
<organism evidence="5 6">
    <name type="scientific">Fusarium venenatum</name>
    <dbReference type="NCBI Taxonomy" id="56646"/>
    <lineage>
        <taxon>Eukaryota</taxon>
        <taxon>Fungi</taxon>
        <taxon>Dikarya</taxon>
        <taxon>Ascomycota</taxon>
        <taxon>Pezizomycotina</taxon>
        <taxon>Sordariomycetes</taxon>
        <taxon>Hypocreomycetidae</taxon>
        <taxon>Hypocreales</taxon>
        <taxon>Nectriaceae</taxon>
        <taxon>Fusarium</taxon>
    </lineage>
</organism>
<evidence type="ECO:0000256" key="1">
    <source>
        <dbReference type="ARBA" id="ARBA00022737"/>
    </source>
</evidence>
<keyword evidence="6" id="KW-1185">Reference proteome</keyword>
<dbReference type="STRING" id="56646.A0A2L2TJD6"/>
<dbReference type="SUPFAM" id="SSF53167">
    <property type="entry name" value="Purine and uridine phosphorylases"/>
    <property type="match status" value="1"/>
</dbReference>
<keyword evidence="1" id="KW-0677">Repeat</keyword>
<dbReference type="EMBL" id="LN649231">
    <property type="protein sequence ID" value="CEI68143.1"/>
    <property type="molecule type" value="Genomic_DNA"/>
</dbReference>
<dbReference type="Pfam" id="PF01048">
    <property type="entry name" value="PNP_UDP_1"/>
    <property type="match status" value="1"/>
</dbReference>
<feature type="domain" description="Nucleoside phosphorylase" evidence="2">
    <location>
        <begin position="16"/>
        <end position="293"/>
    </location>
</feature>